<protein>
    <recommendedName>
        <fullName evidence="3">Alpha/beta hydrolase</fullName>
    </recommendedName>
</protein>
<keyword evidence="2" id="KW-1185">Reference proteome</keyword>
<comment type="caution">
    <text evidence="1">The sequence shown here is derived from an EMBL/GenBank/DDBJ whole genome shotgun (WGS) entry which is preliminary data.</text>
</comment>
<dbReference type="Proteomes" id="UP001165079">
    <property type="component" value="Unassembled WGS sequence"/>
</dbReference>
<dbReference type="InterPro" id="IPR029058">
    <property type="entry name" value="AB_hydrolase_fold"/>
</dbReference>
<evidence type="ECO:0000313" key="1">
    <source>
        <dbReference type="EMBL" id="GLZ79882.1"/>
    </source>
</evidence>
<reference evidence="1" key="1">
    <citation type="submission" date="2023-03" db="EMBL/GenBank/DDBJ databases">
        <title>Actinorhabdospora filicis NBRC 111898.</title>
        <authorList>
            <person name="Ichikawa N."/>
            <person name="Sato H."/>
            <person name="Tonouchi N."/>
        </authorList>
    </citation>
    <scope>NUCLEOTIDE SEQUENCE</scope>
    <source>
        <strain evidence="1">NBRC 111898</strain>
    </source>
</reference>
<evidence type="ECO:0000313" key="2">
    <source>
        <dbReference type="Proteomes" id="UP001165079"/>
    </source>
</evidence>
<accession>A0A9W6W516</accession>
<dbReference type="Gene3D" id="3.40.50.1820">
    <property type="entry name" value="alpha/beta hydrolase"/>
    <property type="match status" value="1"/>
</dbReference>
<proteinExistence type="predicted"/>
<evidence type="ECO:0008006" key="3">
    <source>
        <dbReference type="Google" id="ProtNLM"/>
    </source>
</evidence>
<organism evidence="1 2">
    <name type="scientific">Actinorhabdospora filicis</name>
    <dbReference type="NCBI Taxonomy" id="1785913"/>
    <lineage>
        <taxon>Bacteria</taxon>
        <taxon>Bacillati</taxon>
        <taxon>Actinomycetota</taxon>
        <taxon>Actinomycetes</taxon>
        <taxon>Micromonosporales</taxon>
        <taxon>Micromonosporaceae</taxon>
        <taxon>Actinorhabdospora</taxon>
    </lineage>
</organism>
<dbReference type="AlphaFoldDB" id="A0A9W6W516"/>
<name>A0A9W6W516_9ACTN</name>
<dbReference type="EMBL" id="BSTX01000003">
    <property type="protein sequence ID" value="GLZ79882.1"/>
    <property type="molecule type" value="Genomic_DNA"/>
</dbReference>
<sequence>MGLARDLGVCAEQIATTAARLTALLSDPVLLRSVAASPRTGAKVTARLGRAIAGGLGCGTETNRLGKVIAMLTSATGRESLPALVAASALKTRVRALTKLHPELREDADLAALIAAIEGDRQVEAVRRFRRLMKERGTQQALGAIAPVFIELSGLIALLDENPFNDAVGWNFAVGKPPTGEPLLGVSMTWVSAFEKGEGSAIPVGLPPEVSLDDTGTIAGHMRNIGVLRPYGYMLLQRVRAGDGAERWLLVLPGMTSDTVSSDSTQDLVGAIRNTQLTESTYTRALRTTFAAAGVPDGAEIALIGHSQGGVVAMNIVSDAELVERYRFTHLVAVGSPVDYKKPLVADLWVASVTNQHDIVPALDGRGFGAVHNPHPDWYEVDFADGRHGFPACHGAKRYAENLAEDIPEAAAHIDRKLTGYRGEVLGTAAFRLSDK</sequence>
<gene>
    <name evidence="1" type="ORF">Afil01_46890</name>
</gene>
<dbReference type="SUPFAM" id="SSF53474">
    <property type="entry name" value="alpha/beta-Hydrolases"/>
    <property type="match status" value="1"/>
</dbReference>